<evidence type="ECO:0000313" key="1">
    <source>
        <dbReference type="EMBL" id="MBX7487572.1"/>
    </source>
</evidence>
<dbReference type="EMBL" id="JAIGNQ010000001">
    <property type="protein sequence ID" value="MBX7487572.1"/>
    <property type="molecule type" value="Genomic_DNA"/>
</dbReference>
<dbReference type="Proteomes" id="UP000776651">
    <property type="component" value="Unassembled WGS sequence"/>
</dbReference>
<proteinExistence type="predicted"/>
<evidence type="ECO:0008006" key="3">
    <source>
        <dbReference type="Google" id="ProtNLM"/>
    </source>
</evidence>
<sequence length="285" mass="29913">MHGTYQLTETREGVRVYSYASDLDALIASFPPLAFVDPDPRTLVGKWTIAGLNASASVLLLTIGASSQVEWDDEALVPAAARVVPVATGAQIETSRAPAAQEIAKASPAPFELATPIRRSTLNMPATPVEALLPLKTDTAPTEADIVRPPSGALGEDTAEDTVAFEVDVLLTPPASPSANHGGLTHLTARVDGLVTGQIEFSDANQTVSVNLGSVLAALADRFPTEEYDRLSNSPAAQSFVAIDRLATAGLGISYDPIYDEILIDTGQNASDIATNQVQEPFAYS</sequence>
<gene>
    <name evidence="1" type="ORF">K3177_03500</name>
</gene>
<reference evidence="1 2" key="1">
    <citation type="submission" date="2021-08" db="EMBL/GenBank/DDBJ databases">
        <title>Comparative Genomics Analysis of the Genus Qipengyuania Reveals Extensive Genetic Diversity and Metabolic Versatility, Including the Description of Fifteen Novel Species.</title>
        <authorList>
            <person name="Liu Y."/>
        </authorList>
    </citation>
    <scope>NUCLEOTIDE SEQUENCE [LARGE SCALE GENOMIC DNA]</scope>
    <source>
        <strain evidence="1 2">GH25</strain>
    </source>
</reference>
<accession>A0ABS7JC30</accession>
<evidence type="ECO:0000313" key="2">
    <source>
        <dbReference type="Proteomes" id="UP000776651"/>
    </source>
</evidence>
<protein>
    <recommendedName>
        <fullName evidence="3">GerMN domain-containing protein</fullName>
    </recommendedName>
</protein>
<organism evidence="1 2">
    <name type="scientific">Qipengyuania pacifica</name>
    <dbReference type="NCBI Taxonomy" id="2860199"/>
    <lineage>
        <taxon>Bacteria</taxon>
        <taxon>Pseudomonadati</taxon>
        <taxon>Pseudomonadota</taxon>
        <taxon>Alphaproteobacteria</taxon>
        <taxon>Sphingomonadales</taxon>
        <taxon>Erythrobacteraceae</taxon>
        <taxon>Qipengyuania</taxon>
    </lineage>
</organism>
<dbReference type="RefSeq" id="WP_221597046.1">
    <property type="nucleotide sequence ID" value="NZ_JAIGNQ010000001.1"/>
</dbReference>
<keyword evidence="2" id="KW-1185">Reference proteome</keyword>
<name>A0ABS7JC30_9SPHN</name>
<comment type="caution">
    <text evidence="1">The sequence shown here is derived from an EMBL/GenBank/DDBJ whole genome shotgun (WGS) entry which is preliminary data.</text>
</comment>